<protein>
    <submittedName>
        <fullName evidence="1">Uncharacterized protein</fullName>
    </submittedName>
</protein>
<dbReference type="AlphaFoldDB" id="A0A0P1AQQ9"/>
<evidence type="ECO:0000313" key="2">
    <source>
        <dbReference type="Proteomes" id="UP000054928"/>
    </source>
</evidence>
<organism evidence="1 2">
    <name type="scientific">Plasmopara halstedii</name>
    <name type="common">Downy mildew of sunflower</name>
    <dbReference type="NCBI Taxonomy" id="4781"/>
    <lineage>
        <taxon>Eukaryota</taxon>
        <taxon>Sar</taxon>
        <taxon>Stramenopiles</taxon>
        <taxon>Oomycota</taxon>
        <taxon>Peronosporomycetes</taxon>
        <taxon>Peronosporales</taxon>
        <taxon>Peronosporaceae</taxon>
        <taxon>Plasmopara</taxon>
    </lineage>
</organism>
<dbReference type="EMBL" id="CCYD01000810">
    <property type="protein sequence ID" value="CEG43924.1"/>
    <property type="molecule type" value="Genomic_DNA"/>
</dbReference>
<dbReference type="RefSeq" id="XP_024580293.1">
    <property type="nucleotide sequence ID" value="XM_024729968.1"/>
</dbReference>
<dbReference type="GeneID" id="36409260"/>
<sequence length="55" mass="6281">MREGDDVLQSMINFRLEINSNCLEKSCFSIDMHKGQMEGASFEYEPLSLHNQGEA</sequence>
<dbReference type="Proteomes" id="UP000054928">
    <property type="component" value="Unassembled WGS sequence"/>
</dbReference>
<proteinExistence type="predicted"/>
<reference evidence="2" key="1">
    <citation type="submission" date="2014-09" db="EMBL/GenBank/DDBJ databases">
        <authorList>
            <person name="Sharma Rahul"/>
            <person name="Thines Marco"/>
        </authorList>
    </citation>
    <scope>NUCLEOTIDE SEQUENCE [LARGE SCALE GENOMIC DNA]</scope>
</reference>
<accession>A0A0P1AQQ9</accession>
<evidence type="ECO:0000313" key="1">
    <source>
        <dbReference type="EMBL" id="CEG43924.1"/>
    </source>
</evidence>
<keyword evidence="2" id="KW-1185">Reference proteome</keyword>
<name>A0A0P1AQQ9_PLAHL</name>